<feature type="compositionally biased region" description="Pro residues" evidence="1">
    <location>
        <begin position="29"/>
        <end position="38"/>
    </location>
</feature>
<reference evidence="2 3" key="1">
    <citation type="submission" date="2022-06" db="EMBL/GenBank/DDBJ databases">
        <title>Sequencing the genomes of 1000 actinobacteria strains.</title>
        <authorList>
            <person name="Klenk H.-P."/>
        </authorList>
    </citation>
    <scope>NUCLEOTIDE SEQUENCE [LARGE SCALE GENOMIC DNA]</scope>
    <source>
        <strain evidence="2 3">DSM 41656</strain>
    </source>
</reference>
<organism evidence="2 3">
    <name type="scientific">Kitasatospora paracochleata</name>
    <dbReference type="NCBI Taxonomy" id="58354"/>
    <lineage>
        <taxon>Bacteria</taxon>
        <taxon>Bacillati</taxon>
        <taxon>Actinomycetota</taxon>
        <taxon>Actinomycetes</taxon>
        <taxon>Kitasatosporales</taxon>
        <taxon>Streptomycetaceae</taxon>
        <taxon>Kitasatospora</taxon>
    </lineage>
</organism>
<accession>A0ABT1IYG5</accession>
<protein>
    <submittedName>
        <fullName evidence="2">Uncharacterized protein</fullName>
    </submittedName>
</protein>
<sequence>MSDPLKRADYDASRRVTTGSSTTSVGSRPKPPPPPPPRRAVWTPAALDFGTAYQGKQPAERVVTVQFEDGSTIQRATVLDESGLFWFVGPPRLTQWLKDEIEAGLRSQLSLQEATQAGLKQEAGRIKAKLGVLYDDRLDGRISAGDYDLKAVALHAQQADITRQLKVLEAEDTSYLDKAVSFVEMTQQAADEFTRSRDGSKKQELIGELFDKLILDGERLEPTYNLRASWLLTEILPLSEPGNDKFGRGDYGPMETKKAPGGTLRFSRRAAANTIRTLFGK</sequence>
<evidence type="ECO:0000313" key="2">
    <source>
        <dbReference type="EMBL" id="MCP2310192.1"/>
    </source>
</evidence>
<dbReference type="EMBL" id="JAMZDX010000003">
    <property type="protein sequence ID" value="MCP2310192.1"/>
    <property type="molecule type" value="Genomic_DNA"/>
</dbReference>
<comment type="caution">
    <text evidence="2">The sequence shown here is derived from an EMBL/GenBank/DDBJ whole genome shotgun (WGS) entry which is preliminary data.</text>
</comment>
<feature type="region of interest" description="Disordered" evidence="1">
    <location>
        <begin position="1"/>
        <end position="41"/>
    </location>
</feature>
<feature type="compositionally biased region" description="Low complexity" evidence="1">
    <location>
        <begin position="15"/>
        <end position="28"/>
    </location>
</feature>
<name>A0ABT1IYG5_9ACTN</name>
<keyword evidence="3" id="KW-1185">Reference proteome</keyword>
<dbReference type="Proteomes" id="UP001206483">
    <property type="component" value="Unassembled WGS sequence"/>
</dbReference>
<feature type="compositionally biased region" description="Basic and acidic residues" evidence="1">
    <location>
        <begin position="1"/>
        <end position="14"/>
    </location>
</feature>
<proteinExistence type="predicted"/>
<gene>
    <name evidence="2" type="ORF">FHR36_003325</name>
</gene>
<evidence type="ECO:0000256" key="1">
    <source>
        <dbReference type="SAM" id="MobiDB-lite"/>
    </source>
</evidence>
<dbReference type="RefSeq" id="WP_253797993.1">
    <property type="nucleotide sequence ID" value="NZ_BAAAUB010000022.1"/>
</dbReference>
<evidence type="ECO:0000313" key="3">
    <source>
        <dbReference type="Proteomes" id="UP001206483"/>
    </source>
</evidence>